<reference evidence="2" key="1">
    <citation type="submission" date="2020-01" db="EMBL/GenBank/DDBJ databases">
        <title>'Steroidobacter agaridevorans' sp. nov., agar-degrading bacteria isolated from rhizosphere soils.</title>
        <authorList>
            <person name="Ikenaga M."/>
            <person name="Kataoka M."/>
            <person name="Murouchi A."/>
            <person name="Katsuragi S."/>
            <person name="Sakai M."/>
        </authorList>
    </citation>
    <scope>NUCLEOTIDE SEQUENCE [LARGE SCALE GENOMIC DNA]</scope>
    <source>
        <strain evidence="2">YU21-B</strain>
    </source>
</reference>
<dbReference type="Proteomes" id="UP000445000">
    <property type="component" value="Unassembled WGS sequence"/>
</dbReference>
<organism evidence="1 2">
    <name type="scientific">Steroidobacter agaridevorans</name>
    <dbReference type="NCBI Taxonomy" id="2695856"/>
    <lineage>
        <taxon>Bacteria</taxon>
        <taxon>Pseudomonadati</taxon>
        <taxon>Pseudomonadota</taxon>
        <taxon>Gammaproteobacteria</taxon>
        <taxon>Steroidobacterales</taxon>
        <taxon>Steroidobacteraceae</taxon>
        <taxon>Steroidobacter</taxon>
    </lineage>
</organism>
<dbReference type="InterPro" id="IPR010836">
    <property type="entry name" value="SapC"/>
</dbReference>
<keyword evidence="2" id="KW-1185">Reference proteome</keyword>
<name>A0A829Y7J7_9GAMM</name>
<comment type="caution">
    <text evidence="1">The sequence shown here is derived from an EMBL/GenBank/DDBJ whole genome shotgun (WGS) entry which is preliminary data.</text>
</comment>
<sequence length="242" mass="26905">MNPQSAQHAPLDNTLHRDLRVAACGAVAGATTHYAPVIADELVHLVLEYPVCLMKDADTGRFGLYALLGFEEGENLYLHRGAWQARYLPLHFRRQPFVTIRTPGAEGDLGCPPRIAIDLNNSRVQMSEGERLYTEDGRETEYLLSARSLLERLTAGARSTQSFIGVLAGYDLIEPLRLDVALTTGTRRSYAGAYGINSDRLQTLPPDTLQRLHTLGYLQASYLLLASLGHIRKLIEMKTQRT</sequence>
<proteinExistence type="predicted"/>
<accession>A0A829Y7J7</accession>
<dbReference type="RefSeq" id="WP_129640745.1">
    <property type="nucleotide sequence ID" value="NZ_BLJN01000001.1"/>
</dbReference>
<dbReference type="Pfam" id="PF07277">
    <property type="entry name" value="SapC"/>
    <property type="match status" value="1"/>
</dbReference>
<gene>
    <name evidence="1" type="ORF">GCM10011487_12190</name>
</gene>
<dbReference type="AlphaFoldDB" id="A0A829Y7J7"/>
<protein>
    <submittedName>
        <fullName evidence="1">SapC family protein</fullName>
    </submittedName>
</protein>
<evidence type="ECO:0000313" key="2">
    <source>
        <dbReference type="Proteomes" id="UP000445000"/>
    </source>
</evidence>
<evidence type="ECO:0000313" key="1">
    <source>
        <dbReference type="EMBL" id="GFE79219.1"/>
    </source>
</evidence>
<dbReference type="EMBL" id="BLJN01000001">
    <property type="protein sequence ID" value="GFE79219.1"/>
    <property type="molecule type" value="Genomic_DNA"/>
</dbReference>